<protein>
    <submittedName>
        <fullName evidence="1">Uncharacterized protein</fullName>
    </submittedName>
</protein>
<keyword evidence="2" id="KW-1185">Reference proteome</keyword>
<dbReference type="AlphaFoldDB" id="A0AAU9FSN6"/>
<gene>
    <name evidence="1" type="ORF">DMAD_06515</name>
</gene>
<name>A0AAU9FSN6_DROMD</name>
<sequence>MFDEDTSKVESLVQTKSEIHSKLKLRARKTGEPLEMIVPPKQTDCCICQRLHRRQTKDAPFMAEMMREQKRQELLAYRNKMLAANPSHSGDTWCKTLDNYDQLVHQLVS</sequence>
<evidence type="ECO:0000313" key="1">
    <source>
        <dbReference type="EMBL" id="BFF98330.1"/>
    </source>
</evidence>
<proteinExistence type="predicted"/>
<reference evidence="1 2" key="1">
    <citation type="submission" date="2024-02" db="EMBL/GenBank/DDBJ databases">
        <title>A chromosome-level genome assembly of Drosophila madeirensis, a fruit fly species endemic to Madeira island.</title>
        <authorList>
            <person name="Tomihara K."/>
            <person name="Llopart A."/>
            <person name="Yamamoto D."/>
        </authorList>
    </citation>
    <scope>NUCLEOTIDE SEQUENCE [LARGE SCALE GENOMIC DNA]</scope>
    <source>
        <strain evidence="1 2">RF1</strain>
    </source>
</reference>
<evidence type="ECO:0000313" key="2">
    <source>
        <dbReference type="Proteomes" id="UP001500889"/>
    </source>
</evidence>
<dbReference type="EMBL" id="AP029265">
    <property type="protein sequence ID" value="BFF98330.1"/>
    <property type="molecule type" value="Genomic_DNA"/>
</dbReference>
<organism evidence="1 2">
    <name type="scientific">Drosophila madeirensis</name>
    <name type="common">Fruit fly</name>
    <dbReference type="NCBI Taxonomy" id="30013"/>
    <lineage>
        <taxon>Eukaryota</taxon>
        <taxon>Metazoa</taxon>
        <taxon>Ecdysozoa</taxon>
        <taxon>Arthropoda</taxon>
        <taxon>Hexapoda</taxon>
        <taxon>Insecta</taxon>
        <taxon>Pterygota</taxon>
        <taxon>Neoptera</taxon>
        <taxon>Endopterygota</taxon>
        <taxon>Diptera</taxon>
        <taxon>Brachycera</taxon>
        <taxon>Muscomorpha</taxon>
        <taxon>Ephydroidea</taxon>
        <taxon>Drosophilidae</taxon>
        <taxon>Drosophila</taxon>
        <taxon>Sophophora</taxon>
    </lineage>
</organism>
<dbReference type="Proteomes" id="UP001500889">
    <property type="component" value="Chromosome J"/>
</dbReference>
<accession>A0AAU9FSN6</accession>